<dbReference type="Pfam" id="PF02779">
    <property type="entry name" value="Transket_pyr"/>
    <property type="match status" value="1"/>
</dbReference>
<keyword evidence="3" id="KW-0560">Oxidoreductase</keyword>
<dbReference type="Gene3D" id="3.40.50.970">
    <property type="match status" value="1"/>
</dbReference>
<dbReference type="InParanoid" id="A0A024G7W6"/>
<proteinExistence type="inferred from homology"/>
<dbReference type="Proteomes" id="UP000053237">
    <property type="component" value="Unassembled WGS sequence"/>
</dbReference>
<dbReference type="NCBIfam" id="TIGR00239">
    <property type="entry name" value="2oxo_dh_E1"/>
    <property type="match status" value="1"/>
</dbReference>
<evidence type="ECO:0000313" key="6">
    <source>
        <dbReference type="EMBL" id="CCI42946.1"/>
    </source>
</evidence>
<protein>
    <recommendedName>
        <fullName evidence="5">Transketolase-like pyrimidine-binding domain-containing protein</fullName>
    </recommendedName>
</protein>
<dbReference type="PIRSF" id="PIRSF000157">
    <property type="entry name" value="Oxoglu_dh_E1"/>
    <property type="match status" value="1"/>
</dbReference>
<dbReference type="Gene3D" id="3.40.50.11610">
    <property type="entry name" value="Multifunctional 2-oxoglutarate metabolism enzyme, C-terminal domain"/>
    <property type="match status" value="1"/>
</dbReference>
<comment type="similarity">
    <text evidence="2">Belongs to the alpha-ketoglutarate dehydrogenase family.</text>
</comment>
<dbReference type="GO" id="GO:0030976">
    <property type="term" value="F:thiamine pyrophosphate binding"/>
    <property type="evidence" value="ECO:0007669"/>
    <property type="project" value="InterPro"/>
</dbReference>
<dbReference type="InterPro" id="IPR042179">
    <property type="entry name" value="KGD_C_sf"/>
</dbReference>
<dbReference type="AlphaFoldDB" id="A0A024G7W6"/>
<dbReference type="Gene3D" id="1.10.287.1150">
    <property type="entry name" value="TPP helical domain"/>
    <property type="match status" value="1"/>
</dbReference>
<evidence type="ECO:0000256" key="1">
    <source>
        <dbReference type="ARBA" id="ARBA00001964"/>
    </source>
</evidence>
<dbReference type="PANTHER" id="PTHR23152">
    <property type="entry name" value="2-OXOGLUTARATE DEHYDROGENASE"/>
    <property type="match status" value="1"/>
</dbReference>
<dbReference type="PANTHER" id="PTHR23152:SF4">
    <property type="entry name" value="2-OXOADIPATE DEHYDROGENASE COMPLEX COMPONENT E1"/>
    <property type="match status" value="1"/>
</dbReference>
<gene>
    <name evidence="6" type="ORF">BN9_037300</name>
</gene>
<dbReference type="Pfam" id="PF00676">
    <property type="entry name" value="E1_dh"/>
    <property type="match status" value="1"/>
</dbReference>
<name>A0A024G7W6_9STRA</name>
<feature type="domain" description="Transketolase-like pyrimidine-binding" evidence="5">
    <location>
        <begin position="543"/>
        <end position="756"/>
    </location>
</feature>
<evidence type="ECO:0000313" key="7">
    <source>
        <dbReference type="Proteomes" id="UP000053237"/>
    </source>
</evidence>
<sequence length="914" mass="102761">MPLSLSPLKVLLTCRSSLRSQRLFSTLTTEQLAFSTLLQCFREYGHIEADIDPLQPRNFPDDSKYLPKQRFASIWKKLIQLDSSQGANYSDRVWNGEQLYGHLKDAYCGKIGYEIQHLSSSEEKTWLANAIECSEVYSSTPSELLNSLTLMIMADTFENFLKKKYPSYKRYSGEGSESMFPFLNKILHLAAVKENDVSNVVIGMPHRGRLALLVSLLEYPAHKIFSKVDGNTEFPPIYKGVDDVTSHIATSMDKLYGNDKVHVSLLPNPSHLECINAVVNGKTRAKIDNGEKAISLLLHGDAAFAGQGCVPEGLSLSQLPGFTIGGSIHLIVNNQVGFTTTYPDSRSTRYCSDVAKSIDAPILHVNGGSIPHVLRAASLAMAYRTQFGKDIVVDLITYRRYGHNEVDEPRFTQPKMYAIIDKTVPLAHHFGQELEDAGVISSDRVQKLQNRMSSHLQEEFEKAKSYAPMHVDAFKQKWNICKQPKIADLYDSVETGTNLENLLDAGIASIDVPQHISIHDRLERSHILSRKRLLAMEANNIKLDWGTAEAMAFGTLIAEGYSVRLSGQDCRRGTFSHRHAAFTDQNSGSLYFPFDHWQKAEGKFQIINSNLSEFAVMGFEYGYSLEDPRTLVLWEAQFGDFNNGAQIIIDQFLASGETKWMKQSGLVLLLPHGYDGAGPDHSSGKLERFLQLVDSPALDSVSSKQLIDWKEYTHNSNLIVVNATTPANYYHLLHRQQKRAFRKPVVLLAPKTLLRLPEATSSIHDMGPGTSFQPIYADESVKTPAKVRHVMLCSGKIYYDLVRERQSRLTSRAREKVAIVRIEELAPFPFPQLVEYLGALHSMEEVTWVQEEPLNQGAWMYIRPHLEKIVHKQVPINYIGRQSLAASAVGTSKRHAEQAEEIFRQAFGAKKVQR</sequence>
<evidence type="ECO:0000256" key="4">
    <source>
        <dbReference type="ARBA" id="ARBA00023052"/>
    </source>
</evidence>
<dbReference type="SUPFAM" id="SSF52518">
    <property type="entry name" value="Thiamin diphosphate-binding fold (THDP-binding)"/>
    <property type="match status" value="2"/>
</dbReference>
<evidence type="ECO:0000259" key="5">
    <source>
        <dbReference type="SMART" id="SM00861"/>
    </source>
</evidence>
<dbReference type="OrthoDB" id="413077at2759"/>
<dbReference type="NCBIfam" id="NF006914">
    <property type="entry name" value="PRK09404.1"/>
    <property type="match status" value="1"/>
</dbReference>
<dbReference type="SMART" id="SM00861">
    <property type="entry name" value="Transket_pyr"/>
    <property type="match status" value="1"/>
</dbReference>
<dbReference type="InterPro" id="IPR031717">
    <property type="entry name" value="ODO-1/KGD_C"/>
</dbReference>
<dbReference type="NCBIfam" id="NF008907">
    <property type="entry name" value="PRK12270.1"/>
    <property type="match status" value="1"/>
</dbReference>
<accession>A0A024G7W6</accession>
<dbReference type="Pfam" id="PF16870">
    <property type="entry name" value="OxoGdeHyase_C"/>
    <property type="match status" value="1"/>
</dbReference>
<dbReference type="EMBL" id="CAIX01000041">
    <property type="protein sequence ID" value="CCI42946.1"/>
    <property type="molecule type" value="Genomic_DNA"/>
</dbReference>
<comment type="caution">
    <text evidence="6">The sequence shown here is derived from an EMBL/GenBank/DDBJ whole genome shotgun (WGS) entry which is preliminary data.</text>
</comment>
<dbReference type="GO" id="GO:0016624">
    <property type="term" value="F:oxidoreductase activity, acting on the aldehyde or oxo group of donors, disulfide as acceptor"/>
    <property type="evidence" value="ECO:0007669"/>
    <property type="project" value="InterPro"/>
</dbReference>
<evidence type="ECO:0000256" key="3">
    <source>
        <dbReference type="ARBA" id="ARBA00023002"/>
    </source>
</evidence>
<organism evidence="6 7">
    <name type="scientific">Albugo candida</name>
    <dbReference type="NCBI Taxonomy" id="65357"/>
    <lineage>
        <taxon>Eukaryota</taxon>
        <taxon>Sar</taxon>
        <taxon>Stramenopiles</taxon>
        <taxon>Oomycota</taxon>
        <taxon>Peronosporomycetes</taxon>
        <taxon>Albuginales</taxon>
        <taxon>Albuginaceae</taxon>
        <taxon>Albugo</taxon>
    </lineage>
</organism>
<dbReference type="Gene3D" id="3.40.50.12470">
    <property type="match status" value="1"/>
</dbReference>
<dbReference type="InterPro" id="IPR029061">
    <property type="entry name" value="THDP-binding"/>
</dbReference>
<reference evidence="6 7" key="1">
    <citation type="submission" date="2012-05" db="EMBL/GenBank/DDBJ databases">
        <title>Recombination and specialization in a pathogen metapopulation.</title>
        <authorList>
            <person name="Gardiner A."/>
            <person name="Kemen E."/>
            <person name="Schultz-Larsen T."/>
            <person name="MacLean D."/>
            <person name="Van Oosterhout C."/>
            <person name="Jones J.D.G."/>
        </authorList>
    </citation>
    <scope>NUCLEOTIDE SEQUENCE [LARGE SCALE GENOMIC DNA]</scope>
    <source>
        <strain evidence="6 7">Ac Nc2</strain>
    </source>
</reference>
<dbReference type="CDD" id="cd02016">
    <property type="entry name" value="TPP_E1_OGDC_like"/>
    <property type="match status" value="1"/>
</dbReference>
<evidence type="ECO:0000256" key="2">
    <source>
        <dbReference type="ARBA" id="ARBA00006936"/>
    </source>
</evidence>
<dbReference type="InterPro" id="IPR001017">
    <property type="entry name" value="DH_E1"/>
</dbReference>
<dbReference type="STRING" id="65357.A0A024G7W6"/>
<comment type="cofactor">
    <cofactor evidence="1">
        <name>thiamine diphosphate</name>
        <dbReference type="ChEBI" id="CHEBI:58937"/>
    </cofactor>
</comment>
<keyword evidence="4" id="KW-0786">Thiamine pyrophosphate</keyword>
<dbReference type="InterPro" id="IPR011603">
    <property type="entry name" value="2oxoglutarate_DH_E1"/>
</dbReference>
<keyword evidence="7" id="KW-1185">Reference proteome</keyword>
<dbReference type="InterPro" id="IPR005475">
    <property type="entry name" value="Transketolase-like_Pyr-bd"/>
</dbReference>